<dbReference type="AlphaFoldDB" id="A0A0A2FNW4"/>
<reference evidence="2 3" key="1">
    <citation type="submission" date="2014-08" db="EMBL/GenBank/DDBJ databases">
        <title>Porphyromonas gulae strain:COT-052_OH3439 Genome sequencing.</title>
        <authorList>
            <person name="Wallis C."/>
            <person name="Deusch O."/>
            <person name="O'Flynn C."/>
            <person name="Davis I."/>
            <person name="Jospin G."/>
            <person name="Darling A.E."/>
            <person name="Coil D.A."/>
            <person name="Alexiev A."/>
            <person name="Horsfall A."/>
            <person name="Kirkwood N."/>
            <person name="Harris S."/>
            <person name="Eisen J.A."/>
        </authorList>
    </citation>
    <scope>NUCLEOTIDE SEQUENCE [LARGE SCALE GENOMIC DNA]</scope>
    <source>
        <strain evidence="3">COT-052 OH3439</strain>
    </source>
</reference>
<dbReference type="Proteomes" id="UP000030146">
    <property type="component" value="Unassembled WGS sequence"/>
</dbReference>
<feature type="region of interest" description="Disordered" evidence="1">
    <location>
        <begin position="31"/>
        <end position="115"/>
    </location>
</feature>
<evidence type="ECO:0000256" key="1">
    <source>
        <dbReference type="SAM" id="MobiDB-lite"/>
    </source>
</evidence>
<comment type="caution">
    <text evidence="2">The sequence shown here is derived from an EMBL/GenBank/DDBJ whole genome shotgun (WGS) entry which is preliminary data.</text>
</comment>
<evidence type="ECO:0000313" key="2">
    <source>
        <dbReference type="EMBL" id="KGN92801.1"/>
    </source>
</evidence>
<feature type="compositionally biased region" description="Basic and acidic residues" evidence="1">
    <location>
        <begin position="89"/>
        <end position="100"/>
    </location>
</feature>
<sequence>MKILLLTSWFLVLVLLYLRFQSKWNIRRSMREAEKKKESDTGNYSSDDDDILGKTRTEFPSRGMRGNAKEPDQNRKEKGDSFAVGKSSDPPEKDGVRTAENEDSEFYPSLPENETDEMLEEQEALSLLLEREIEVSTDSLTVKELQRLRTAAEEPEQLTETDKALVRETAGKLRGTEFLEKLRAHERLQRERGRELLGLLSHPPEEMAEKGRKAKKTDSAAPTATGAQDWMAYL</sequence>
<feature type="compositionally biased region" description="Basic and acidic residues" evidence="1">
    <location>
        <begin position="31"/>
        <end position="40"/>
    </location>
</feature>
<feature type="compositionally biased region" description="Basic and acidic residues" evidence="1">
    <location>
        <begin position="67"/>
        <end position="80"/>
    </location>
</feature>
<gene>
    <name evidence="2" type="ORF">HR15_02065</name>
</gene>
<protein>
    <submittedName>
        <fullName evidence="2">Uncharacterized protein</fullName>
    </submittedName>
</protein>
<feature type="region of interest" description="Disordered" evidence="1">
    <location>
        <begin position="194"/>
        <end position="234"/>
    </location>
</feature>
<dbReference type="EMBL" id="JRAK01000036">
    <property type="protein sequence ID" value="KGN92801.1"/>
    <property type="molecule type" value="Genomic_DNA"/>
</dbReference>
<name>A0A0A2FNW4_9PORP</name>
<evidence type="ECO:0000313" key="3">
    <source>
        <dbReference type="Proteomes" id="UP000030146"/>
    </source>
</evidence>
<keyword evidence="3" id="KW-1185">Reference proteome</keyword>
<dbReference type="RefSeq" id="WP_039423470.1">
    <property type="nucleotide sequence ID" value="NZ_JRAK01000036.1"/>
</dbReference>
<proteinExistence type="predicted"/>
<accession>A0A0A2FNW4</accession>
<organism evidence="2 3">
    <name type="scientific">Porphyromonas gulae</name>
    <dbReference type="NCBI Taxonomy" id="111105"/>
    <lineage>
        <taxon>Bacteria</taxon>
        <taxon>Pseudomonadati</taxon>
        <taxon>Bacteroidota</taxon>
        <taxon>Bacteroidia</taxon>
        <taxon>Bacteroidales</taxon>
        <taxon>Porphyromonadaceae</taxon>
        <taxon>Porphyromonas</taxon>
    </lineage>
</organism>